<dbReference type="InterPro" id="IPR001232">
    <property type="entry name" value="SKP1-like"/>
</dbReference>
<evidence type="ECO:0000256" key="4">
    <source>
        <dbReference type="ARBA" id="ARBA00045385"/>
    </source>
</evidence>
<dbReference type="Gene3D" id="3.30.710.10">
    <property type="entry name" value="Potassium Channel Kv1.1, Chain A"/>
    <property type="match status" value="1"/>
</dbReference>
<proteinExistence type="inferred from homology"/>
<feature type="domain" description="SKP1 component POZ" evidence="7">
    <location>
        <begin position="184"/>
        <end position="245"/>
    </location>
</feature>
<feature type="domain" description="SKP1 component dimerisation" evidence="6">
    <location>
        <begin position="295"/>
        <end position="340"/>
    </location>
</feature>
<dbReference type="Pfam" id="PF00888">
    <property type="entry name" value="Cullin"/>
    <property type="match status" value="1"/>
</dbReference>
<evidence type="ECO:0000259" key="6">
    <source>
        <dbReference type="Pfam" id="PF01466"/>
    </source>
</evidence>
<dbReference type="Pfam" id="PF01466">
    <property type="entry name" value="Skp1"/>
    <property type="match status" value="1"/>
</dbReference>
<evidence type="ECO:0000259" key="5">
    <source>
        <dbReference type="Pfam" id="PF00888"/>
    </source>
</evidence>
<evidence type="ECO:0000259" key="7">
    <source>
        <dbReference type="Pfam" id="PF03931"/>
    </source>
</evidence>
<comment type="similarity">
    <text evidence="1">Belongs to the cullin family.</text>
</comment>
<feature type="domain" description="Cullin N-terminal" evidence="5">
    <location>
        <begin position="2"/>
        <end position="121"/>
    </location>
</feature>
<evidence type="ECO:0000256" key="2">
    <source>
        <dbReference type="ARBA" id="ARBA00009993"/>
    </source>
</evidence>
<dbReference type="GO" id="GO:0006511">
    <property type="term" value="P:ubiquitin-dependent protein catabolic process"/>
    <property type="evidence" value="ECO:0007669"/>
    <property type="project" value="InterPro"/>
</dbReference>
<evidence type="ECO:0000313" key="9">
    <source>
        <dbReference type="Proteomes" id="UP000803844"/>
    </source>
</evidence>
<dbReference type="AlphaFoldDB" id="A0A9P5CKJ9"/>
<dbReference type="InterPro" id="IPR016073">
    <property type="entry name" value="Skp1_comp_POZ"/>
</dbReference>
<keyword evidence="9" id="KW-1185">Reference proteome</keyword>
<accession>A0A9P5CKJ9</accession>
<dbReference type="SUPFAM" id="SSF81382">
    <property type="entry name" value="Skp1 dimerisation domain-like"/>
    <property type="match status" value="1"/>
</dbReference>
<dbReference type="GO" id="GO:0031625">
    <property type="term" value="F:ubiquitin protein ligase binding"/>
    <property type="evidence" value="ECO:0007669"/>
    <property type="project" value="InterPro"/>
</dbReference>
<keyword evidence="3" id="KW-0833">Ubl conjugation pathway</keyword>
<dbReference type="InterPro" id="IPR016159">
    <property type="entry name" value="Cullin_repeat-like_dom_sf"/>
</dbReference>
<dbReference type="Gene3D" id="1.20.1310.10">
    <property type="entry name" value="Cullin Repeats"/>
    <property type="match status" value="1"/>
</dbReference>
<dbReference type="RefSeq" id="XP_040772216.1">
    <property type="nucleotide sequence ID" value="XM_040923738.1"/>
</dbReference>
<evidence type="ECO:0000256" key="3">
    <source>
        <dbReference type="ARBA" id="ARBA00022786"/>
    </source>
</evidence>
<comment type="similarity">
    <text evidence="2">Belongs to the SKP1 family.</text>
</comment>
<evidence type="ECO:0000256" key="1">
    <source>
        <dbReference type="ARBA" id="ARBA00006019"/>
    </source>
</evidence>
<dbReference type="EMBL" id="MU032351">
    <property type="protein sequence ID" value="KAF3761237.1"/>
    <property type="molecule type" value="Genomic_DNA"/>
</dbReference>
<dbReference type="GeneID" id="63840867"/>
<dbReference type="SMART" id="SM00512">
    <property type="entry name" value="Skp1"/>
    <property type="match status" value="1"/>
</dbReference>
<name>A0A9P5CKJ9_CRYP1</name>
<dbReference type="InterPro" id="IPR016897">
    <property type="entry name" value="SKP1"/>
</dbReference>
<dbReference type="InterPro" id="IPR016072">
    <property type="entry name" value="Skp1_comp_dimer"/>
</dbReference>
<dbReference type="InterPro" id="IPR001373">
    <property type="entry name" value="Cullin_N"/>
</dbReference>
<dbReference type="PANTHER" id="PTHR11165">
    <property type="entry name" value="SKP1"/>
    <property type="match status" value="1"/>
</dbReference>
<comment type="caution">
    <text evidence="8">The sequence shown here is derived from an EMBL/GenBank/DDBJ whole genome shotgun (WGS) entry which is preliminary data.</text>
</comment>
<dbReference type="Proteomes" id="UP000803844">
    <property type="component" value="Unassembled WGS sequence"/>
</dbReference>
<dbReference type="CDD" id="cd18322">
    <property type="entry name" value="BTB_POZ_SKP1"/>
    <property type="match status" value="1"/>
</dbReference>
<dbReference type="InterPro" id="IPR036296">
    <property type="entry name" value="SKP1-like_dim_sf"/>
</dbReference>
<sequence>MLLNRYLDECAHYTNAAQIIDHVFRYLNRHWIKRELDEGKKSIYDVYTLHFVFWHNELFKEIAPLLVDAVSELVDKHHEEAMIEIGTSNAFIEFIVSLEPGGTEVSGFTREVYGNLLETPLRIALEASAYQDLPAFLYERPITTSTFIGGLARKEIEERLVTLVGHSGFDQRLPNGGDRDTGTVRLVTNDLVVVEADQKAVECSVLIKHLCTYFGKKIIARELIPLPSVTEPVLRKVLEWCEYHAHDADNTNIHSVASYNINSPGVDEWDRNYFDIDTDILFEIVLAANYLDIEQLLNGGCKAIANLIKGKTPEEIRETFNITNDFTPEEEEQIRLENEWSEDR</sequence>
<dbReference type="FunFam" id="3.30.710.10:FF:000026">
    <property type="entry name" value="E3 ubiquitin ligase complex SCF subunit"/>
    <property type="match status" value="1"/>
</dbReference>
<comment type="function">
    <text evidence="4">Essential component of the SCF (SKP1-CUL1-F-box protein) E3 ubiquitin ligase complexes, which mediate the ubiquitination and subsequent proteasomal degradation of target proteins. Controls sulfur metabolite repression, probably by mediating the inactivation or degradation of the metR transcription factor.</text>
</comment>
<reference evidence="8" key="1">
    <citation type="journal article" date="2020" name="Phytopathology">
        <title>Genome sequence of the chestnut blight fungus Cryphonectria parasitica EP155: A fundamental resource for an archetypical invasive plant pathogen.</title>
        <authorList>
            <person name="Crouch J.A."/>
            <person name="Dawe A."/>
            <person name="Aerts A."/>
            <person name="Barry K."/>
            <person name="Churchill A.C.L."/>
            <person name="Grimwood J."/>
            <person name="Hillman B."/>
            <person name="Milgroom M.G."/>
            <person name="Pangilinan J."/>
            <person name="Smith M."/>
            <person name="Salamov A."/>
            <person name="Schmutz J."/>
            <person name="Yadav J."/>
            <person name="Grigoriev I.V."/>
            <person name="Nuss D."/>
        </authorList>
    </citation>
    <scope>NUCLEOTIDE SEQUENCE</scope>
    <source>
        <strain evidence="8">EP155</strain>
    </source>
</reference>
<protein>
    <submittedName>
        <fullName evidence="8">Skp1-domain-containing protein</fullName>
    </submittedName>
</protein>
<dbReference type="OrthoDB" id="2342932at2759"/>
<dbReference type="SUPFAM" id="SSF74788">
    <property type="entry name" value="Cullin repeat-like"/>
    <property type="match status" value="1"/>
</dbReference>
<dbReference type="SUPFAM" id="SSF54695">
    <property type="entry name" value="POZ domain"/>
    <property type="match status" value="1"/>
</dbReference>
<evidence type="ECO:0000313" key="8">
    <source>
        <dbReference type="EMBL" id="KAF3761237.1"/>
    </source>
</evidence>
<dbReference type="Pfam" id="PF03931">
    <property type="entry name" value="Skp1_POZ"/>
    <property type="match status" value="1"/>
</dbReference>
<gene>
    <name evidence="8" type="ORF">M406DRAFT_357653</name>
</gene>
<dbReference type="InterPro" id="IPR011333">
    <property type="entry name" value="SKP1/BTB/POZ_sf"/>
</dbReference>
<organism evidence="8 9">
    <name type="scientific">Cryphonectria parasitica (strain ATCC 38755 / EP155)</name>
    <dbReference type="NCBI Taxonomy" id="660469"/>
    <lineage>
        <taxon>Eukaryota</taxon>
        <taxon>Fungi</taxon>
        <taxon>Dikarya</taxon>
        <taxon>Ascomycota</taxon>
        <taxon>Pezizomycotina</taxon>
        <taxon>Sordariomycetes</taxon>
        <taxon>Sordariomycetidae</taxon>
        <taxon>Diaporthales</taxon>
        <taxon>Cryphonectriaceae</taxon>
        <taxon>Cryphonectria-Endothia species complex</taxon>
        <taxon>Cryphonectria</taxon>
    </lineage>
</organism>